<feature type="compositionally biased region" description="Polar residues" evidence="1">
    <location>
        <begin position="7"/>
        <end position="26"/>
    </location>
</feature>
<dbReference type="WBParaSite" id="Hba_00881">
    <property type="protein sequence ID" value="Hba_00881"/>
    <property type="gene ID" value="Hba_00881"/>
</dbReference>
<accession>A0A1I7W8B9</accession>
<evidence type="ECO:0000313" key="3">
    <source>
        <dbReference type="WBParaSite" id="Hba_00881"/>
    </source>
</evidence>
<name>A0A1I7W8B9_HETBA</name>
<dbReference type="AlphaFoldDB" id="A0A1I7W8B9"/>
<reference evidence="3" key="1">
    <citation type="submission" date="2016-11" db="UniProtKB">
        <authorList>
            <consortium name="WormBaseParasite"/>
        </authorList>
    </citation>
    <scope>IDENTIFICATION</scope>
</reference>
<keyword evidence="2" id="KW-1185">Reference proteome</keyword>
<protein>
    <submittedName>
        <fullName evidence="3">WH2 domain-containing protein</fullName>
    </submittedName>
</protein>
<organism evidence="2 3">
    <name type="scientific">Heterorhabditis bacteriophora</name>
    <name type="common">Entomopathogenic nematode worm</name>
    <dbReference type="NCBI Taxonomy" id="37862"/>
    <lineage>
        <taxon>Eukaryota</taxon>
        <taxon>Metazoa</taxon>
        <taxon>Ecdysozoa</taxon>
        <taxon>Nematoda</taxon>
        <taxon>Chromadorea</taxon>
        <taxon>Rhabditida</taxon>
        <taxon>Rhabditina</taxon>
        <taxon>Rhabditomorpha</taxon>
        <taxon>Strongyloidea</taxon>
        <taxon>Heterorhabditidae</taxon>
        <taxon>Heterorhabditis</taxon>
    </lineage>
</organism>
<proteinExistence type="predicted"/>
<feature type="region of interest" description="Disordered" evidence="1">
    <location>
        <begin position="1"/>
        <end position="26"/>
    </location>
</feature>
<evidence type="ECO:0000313" key="2">
    <source>
        <dbReference type="Proteomes" id="UP000095283"/>
    </source>
</evidence>
<sequence>MYYKDGLQNTTNQSQTDASFPVNTNSDPLSSSKFDATISQVSVLNTSINSQPEVKLQTGNLSTTTLNEIHISGSGQGPIISQNQRPAAAVIPIQQQSVCTQAEKPVLSMATASSVSFAPQINPVPVDAVHNLPVSDVVDPVKFQLGIGDRTRLEKRLLHESIRKEGPRPPLDPTDPLNMLDPFWNTR</sequence>
<dbReference type="Proteomes" id="UP000095283">
    <property type="component" value="Unplaced"/>
</dbReference>
<feature type="region of interest" description="Disordered" evidence="1">
    <location>
        <begin position="159"/>
        <end position="187"/>
    </location>
</feature>
<evidence type="ECO:0000256" key="1">
    <source>
        <dbReference type="SAM" id="MobiDB-lite"/>
    </source>
</evidence>